<dbReference type="Proteomes" id="UP001183648">
    <property type="component" value="Unassembled WGS sequence"/>
</dbReference>
<dbReference type="EMBL" id="JAVDYG010000001">
    <property type="protein sequence ID" value="MDR7362707.1"/>
    <property type="molecule type" value="Genomic_DNA"/>
</dbReference>
<comment type="caution">
    <text evidence="1">The sequence shown here is derived from an EMBL/GenBank/DDBJ whole genome shotgun (WGS) entry which is preliminary data.</text>
</comment>
<evidence type="ECO:0000313" key="1">
    <source>
        <dbReference type="EMBL" id="MDR7362707.1"/>
    </source>
</evidence>
<sequence>MDQTTTLSLARIAVGAAAWLAPRTSLKAALLDADAPQSPYLLRLFGARDVALGTITLLAPPASRRALLQVGLAVDSADTGAALLALKAGQLKPVVGAVMAGAAGAAVLGGVQALGQQKG</sequence>
<accession>A0ABU2BVQ4</accession>
<reference evidence="1 2" key="1">
    <citation type="submission" date="2023-07" db="EMBL/GenBank/DDBJ databases">
        <title>Sequencing the genomes of 1000 actinobacteria strains.</title>
        <authorList>
            <person name="Klenk H.-P."/>
        </authorList>
    </citation>
    <scope>NUCLEOTIDE SEQUENCE [LARGE SCALE GENOMIC DNA]</scope>
    <source>
        <strain evidence="1 2">DSM 19426</strain>
    </source>
</reference>
<keyword evidence="2" id="KW-1185">Reference proteome</keyword>
<organism evidence="1 2">
    <name type="scientific">Nocardioides marmoribigeumensis</name>
    <dbReference type="NCBI Taxonomy" id="433649"/>
    <lineage>
        <taxon>Bacteria</taxon>
        <taxon>Bacillati</taxon>
        <taxon>Actinomycetota</taxon>
        <taxon>Actinomycetes</taxon>
        <taxon>Propionibacteriales</taxon>
        <taxon>Nocardioidaceae</taxon>
        <taxon>Nocardioides</taxon>
    </lineage>
</organism>
<evidence type="ECO:0000313" key="2">
    <source>
        <dbReference type="Proteomes" id="UP001183648"/>
    </source>
</evidence>
<dbReference type="RefSeq" id="WP_310302013.1">
    <property type="nucleotide sequence ID" value="NZ_BAAAPS010000013.1"/>
</dbReference>
<evidence type="ECO:0008006" key="3">
    <source>
        <dbReference type="Google" id="ProtNLM"/>
    </source>
</evidence>
<protein>
    <recommendedName>
        <fullName evidence="3">DUF4267 domain-containing protein</fullName>
    </recommendedName>
</protein>
<gene>
    <name evidence="1" type="ORF">J2S63_002260</name>
</gene>
<name>A0ABU2BVQ4_9ACTN</name>
<proteinExistence type="predicted"/>